<dbReference type="Gene3D" id="3.40.33.10">
    <property type="entry name" value="CAP"/>
    <property type="match status" value="1"/>
</dbReference>
<sequence>MKHFLFLAAAAGFLPGLIIRIPEVNAAKVLYNSLLTELLSVQNEIVDLHNTFRREVDPPASNMLKMSWEEEAAKNARELSKYCEVGQSNALKRRITNTFCGENTYLTSSLISWTDVIQIWYNESYYFQYGDWPKTDEKKSVYHYTQMVWASSYLIGCDVSPCCQRLSPQYLYVCHYCHEGNEPDLMDKPYEQGVTCGDCPHDCENKLCTNPCIYYDEYTNCHIQKVVPGCKVLSVRLQCKATCTCTTEIKW</sequence>
<evidence type="ECO:0000259" key="5">
    <source>
        <dbReference type="PROSITE" id="PS51670"/>
    </source>
</evidence>
<feature type="chain" id="PRO_5029859508" evidence="4">
    <location>
        <begin position="27"/>
        <end position="251"/>
    </location>
</feature>
<name>A0A7J7YMJ3_PIPKU</name>
<dbReference type="InterPro" id="IPR013871">
    <property type="entry name" value="Cysteine_rich_secretory"/>
</dbReference>
<comment type="caution">
    <text evidence="3">Lacks conserved residue(s) required for the propagation of feature annotation.</text>
</comment>
<evidence type="ECO:0000256" key="3">
    <source>
        <dbReference type="PROSITE-ProRule" id="PRU01005"/>
    </source>
</evidence>
<comment type="caution">
    <text evidence="6">The sequence shown here is derived from an EMBL/GenBank/DDBJ whole genome shotgun (WGS) entry which is preliminary data.</text>
</comment>
<dbReference type="Gene3D" id="1.10.10.740">
    <property type="entry name" value="Crisp domain"/>
    <property type="match status" value="1"/>
</dbReference>
<dbReference type="SMART" id="SM00198">
    <property type="entry name" value="SCP"/>
    <property type="match status" value="1"/>
</dbReference>
<evidence type="ECO:0000256" key="4">
    <source>
        <dbReference type="SAM" id="SignalP"/>
    </source>
</evidence>
<organism evidence="6 7">
    <name type="scientific">Pipistrellus kuhlii</name>
    <name type="common">Kuhl's pipistrelle</name>
    <dbReference type="NCBI Taxonomy" id="59472"/>
    <lineage>
        <taxon>Eukaryota</taxon>
        <taxon>Metazoa</taxon>
        <taxon>Chordata</taxon>
        <taxon>Craniata</taxon>
        <taxon>Vertebrata</taxon>
        <taxon>Euteleostomi</taxon>
        <taxon>Mammalia</taxon>
        <taxon>Eutheria</taxon>
        <taxon>Laurasiatheria</taxon>
        <taxon>Chiroptera</taxon>
        <taxon>Yangochiroptera</taxon>
        <taxon>Vespertilionidae</taxon>
        <taxon>Pipistrellus</taxon>
    </lineage>
</organism>
<dbReference type="FunFam" id="1.10.10.740:FF:000001">
    <property type="entry name" value="Cysteine-rich secretory protein 2"/>
    <property type="match status" value="1"/>
</dbReference>
<dbReference type="InterPro" id="IPR014044">
    <property type="entry name" value="CAP_dom"/>
</dbReference>
<feature type="disulfide bond" evidence="3">
    <location>
        <begin position="230"/>
        <end position="243"/>
    </location>
</feature>
<gene>
    <name evidence="6" type="ORF">mPipKuh1_003298</name>
</gene>
<keyword evidence="4" id="KW-0732">Signal</keyword>
<evidence type="ECO:0000313" key="7">
    <source>
        <dbReference type="Proteomes" id="UP000558488"/>
    </source>
</evidence>
<protein>
    <submittedName>
        <fullName evidence="6">Cysteine rich secretory protein 1</fullName>
    </submittedName>
</protein>
<keyword evidence="2 3" id="KW-1015">Disulfide bond</keyword>
<reference evidence="6 7" key="1">
    <citation type="journal article" date="2020" name="Nature">
        <title>Six reference-quality genomes reveal evolution of bat adaptations.</title>
        <authorList>
            <person name="Jebb D."/>
            <person name="Huang Z."/>
            <person name="Pippel M."/>
            <person name="Hughes G.M."/>
            <person name="Lavrichenko K."/>
            <person name="Devanna P."/>
            <person name="Winkler S."/>
            <person name="Jermiin L.S."/>
            <person name="Skirmuntt E.C."/>
            <person name="Katzourakis A."/>
            <person name="Burkitt-Gray L."/>
            <person name="Ray D.A."/>
            <person name="Sullivan K.A.M."/>
            <person name="Roscito J.G."/>
            <person name="Kirilenko B.M."/>
            <person name="Davalos L.M."/>
            <person name="Corthals A.P."/>
            <person name="Power M.L."/>
            <person name="Jones G."/>
            <person name="Ransome R.D."/>
            <person name="Dechmann D.K.N."/>
            <person name="Locatelli A.G."/>
            <person name="Puechmaille S.J."/>
            <person name="Fedrigo O."/>
            <person name="Jarvis E.D."/>
            <person name="Hiller M."/>
            <person name="Vernes S.C."/>
            <person name="Myers E.W."/>
            <person name="Teeling E.C."/>
        </authorList>
    </citation>
    <scope>NUCLEOTIDE SEQUENCE [LARGE SCALE GENOMIC DNA]</scope>
    <source>
        <strain evidence="6">MPipKuh1</strain>
        <tissue evidence="6">Flight muscle</tissue>
    </source>
</reference>
<dbReference type="InterPro" id="IPR001283">
    <property type="entry name" value="CRISP-related"/>
</dbReference>
<dbReference type="Pfam" id="PF08562">
    <property type="entry name" value="Crisp"/>
    <property type="match status" value="1"/>
</dbReference>
<dbReference type="InterPro" id="IPR003582">
    <property type="entry name" value="ShKT_dom"/>
</dbReference>
<evidence type="ECO:0000256" key="2">
    <source>
        <dbReference type="ARBA" id="ARBA00023157"/>
    </source>
</evidence>
<dbReference type="Pfam" id="PF00188">
    <property type="entry name" value="CAP"/>
    <property type="match status" value="1"/>
</dbReference>
<dbReference type="PANTHER" id="PTHR10334">
    <property type="entry name" value="CYSTEINE-RICH SECRETORY PROTEIN-RELATED"/>
    <property type="match status" value="1"/>
</dbReference>
<evidence type="ECO:0000256" key="1">
    <source>
        <dbReference type="ARBA" id="ARBA00009923"/>
    </source>
</evidence>
<evidence type="ECO:0000313" key="6">
    <source>
        <dbReference type="EMBL" id="KAF6362700.1"/>
    </source>
</evidence>
<dbReference type="SUPFAM" id="SSF55797">
    <property type="entry name" value="PR-1-like"/>
    <property type="match status" value="1"/>
</dbReference>
<dbReference type="PRINTS" id="PR00838">
    <property type="entry name" value="V5ALLERGEN"/>
</dbReference>
<dbReference type="AlphaFoldDB" id="A0A7J7YMJ3"/>
<dbReference type="InterPro" id="IPR002413">
    <property type="entry name" value="V5_allergen-like"/>
</dbReference>
<accession>A0A7J7YMJ3</accession>
<comment type="similarity">
    <text evidence="1">Belongs to the CRISP family.</text>
</comment>
<feature type="signal peptide" evidence="4">
    <location>
        <begin position="1"/>
        <end position="26"/>
    </location>
</feature>
<feature type="domain" description="ShKT" evidence="5">
    <location>
        <begin position="212"/>
        <end position="245"/>
    </location>
</feature>
<dbReference type="SUPFAM" id="SSF57546">
    <property type="entry name" value="Crisp domain-like"/>
    <property type="match status" value="1"/>
</dbReference>
<proteinExistence type="inferred from homology"/>
<dbReference type="FunFam" id="3.40.33.10:FF:000005">
    <property type="entry name" value="Cysteine-rich secretory protein 2"/>
    <property type="match status" value="1"/>
</dbReference>
<feature type="disulfide bond" evidence="3">
    <location>
        <begin position="221"/>
        <end position="239"/>
    </location>
</feature>
<dbReference type="Proteomes" id="UP000558488">
    <property type="component" value="Unassembled WGS sequence"/>
</dbReference>
<dbReference type="EMBL" id="JACAGB010000005">
    <property type="protein sequence ID" value="KAF6362700.1"/>
    <property type="molecule type" value="Genomic_DNA"/>
</dbReference>
<dbReference type="PRINTS" id="PR00837">
    <property type="entry name" value="V5TPXLIKE"/>
</dbReference>
<dbReference type="InterPro" id="IPR042076">
    <property type="entry name" value="Crisp-like_dom"/>
</dbReference>
<dbReference type="PROSITE" id="PS51670">
    <property type="entry name" value="SHKT"/>
    <property type="match status" value="1"/>
</dbReference>
<dbReference type="InterPro" id="IPR035940">
    <property type="entry name" value="CAP_sf"/>
</dbReference>
<keyword evidence="7" id="KW-1185">Reference proteome</keyword>